<dbReference type="AlphaFoldDB" id="A0A5C8ZIR3"/>
<reference evidence="3 4" key="1">
    <citation type="submission" date="2019-07" db="EMBL/GenBank/DDBJ databases">
        <title>Quadrisphaera sp. strain DD2A genome sequencing and assembly.</title>
        <authorList>
            <person name="Kim I."/>
        </authorList>
    </citation>
    <scope>NUCLEOTIDE SEQUENCE [LARGE SCALE GENOMIC DNA]</scope>
    <source>
        <strain evidence="3 4">DD2A</strain>
    </source>
</reference>
<feature type="region of interest" description="Disordered" evidence="2">
    <location>
        <begin position="1"/>
        <end position="25"/>
    </location>
</feature>
<sequence>MSTDTSTAPSALPEPQALPEPGSRGSLQVAERVVVAIARAAAMEVTGVATTTQNKSASKAAGLGSQISDQLTSAVGRTLPRASAQVAGHRARITLEVALVWPHPAAQVAQQVREHVTTRLAQLAAVETDAVTVTISAVVRDQRATATRRVQ</sequence>
<evidence type="ECO:0000313" key="4">
    <source>
        <dbReference type="Proteomes" id="UP000321234"/>
    </source>
</evidence>
<proteinExistence type="inferred from homology"/>
<evidence type="ECO:0000256" key="1">
    <source>
        <dbReference type="ARBA" id="ARBA00005721"/>
    </source>
</evidence>
<comment type="caution">
    <text evidence="3">The sequence shown here is derived from an EMBL/GenBank/DDBJ whole genome shotgun (WGS) entry which is preliminary data.</text>
</comment>
<keyword evidence="4" id="KW-1185">Reference proteome</keyword>
<dbReference type="EMBL" id="VKAC01000001">
    <property type="protein sequence ID" value="TXR57955.1"/>
    <property type="molecule type" value="Genomic_DNA"/>
</dbReference>
<evidence type="ECO:0000256" key="2">
    <source>
        <dbReference type="SAM" id="MobiDB-lite"/>
    </source>
</evidence>
<dbReference type="InterPro" id="IPR005531">
    <property type="entry name" value="Asp23"/>
</dbReference>
<accession>A0A5C8ZIR3</accession>
<comment type="similarity">
    <text evidence="1">Belongs to the asp23 family.</text>
</comment>
<organism evidence="3 4">
    <name type="scientific">Quadrisphaera setariae</name>
    <dbReference type="NCBI Taxonomy" id="2593304"/>
    <lineage>
        <taxon>Bacteria</taxon>
        <taxon>Bacillati</taxon>
        <taxon>Actinomycetota</taxon>
        <taxon>Actinomycetes</taxon>
        <taxon>Kineosporiales</taxon>
        <taxon>Kineosporiaceae</taxon>
        <taxon>Quadrisphaera</taxon>
    </lineage>
</organism>
<name>A0A5C8ZIR3_9ACTN</name>
<protein>
    <submittedName>
        <fullName evidence="3">Asp23/Gls24 family envelope stress response protein</fullName>
    </submittedName>
</protein>
<dbReference type="OrthoDB" id="3747855at2"/>
<evidence type="ECO:0000313" key="3">
    <source>
        <dbReference type="EMBL" id="TXR57955.1"/>
    </source>
</evidence>
<gene>
    <name evidence="3" type="ORF">FMM08_01650</name>
</gene>
<dbReference type="Pfam" id="PF03780">
    <property type="entry name" value="Asp23"/>
    <property type="match status" value="1"/>
</dbReference>
<dbReference type="RefSeq" id="WP_147924566.1">
    <property type="nucleotide sequence ID" value="NZ_VKAC01000001.1"/>
</dbReference>
<dbReference type="Proteomes" id="UP000321234">
    <property type="component" value="Unassembled WGS sequence"/>
</dbReference>